<reference evidence="5" key="1">
    <citation type="journal article" date="2017" name="Mycologia">
        <title>Fusarium algeriense, sp. nov., a novel toxigenic crown rot pathogen of durum wheat from Algeria is nested in the Fusarium burgessii species complex.</title>
        <authorList>
            <person name="Laraba I."/>
            <person name="Keddad A."/>
            <person name="Boureghda H."/>
            <person name="Abdallah N."/>
            <person name="Vaughan M.M."/>
            <person name="Proctor R.H."/>
            <person name="Busman M."/>
            <person name="O'Donnell K."/>
        </authorList>
    </citation>
    <scope>NUCLEOTIDE SEQUENCE</scope>
    <source>
        <strain evidence="5">NRRL 25174</strain>
    </source>
</reference>
<dbReference type="EMBL" id="PVQB02000883">
    <property type="protein sequence ID" value="KAF4333257.1"/>
    <property type="molecule type" value="Genomic_DNA"/>
</dbReference>
<gene>
    <name evidence="5" type="ORF">FBEOM_12939</name>
</gene>
<evidence type="ECO:0000256" key="1">
    <source>
        <dbReference type="ARBA" id="ARBA00005725"/>
    </source>
</evidence>
<dbReference type="InterPro" id="IPR016040">
    <property type="entry name" value="NAD(P)-bd_dom"/>
</dbReference>
<evidence type="ECO:0000256" key="3">
    <source>
        <dbReference type="ARBA" id="ARBA00023002"/>
    </source>
</evidence>
<organism evidence="5 6">
    <name type="scientific">Fusarium beomiforme</name>
    <dbReference type="NCBI Taxonomy" id="44412"/>
    <lineage>
        <taxon>Eukaryota</taxon>
        <taxon>Fungi</taxon>
        <taxon>Dikarya</taxon>
        <taxon>Ascomycota</taxon>
        <taxon>Pezizomycotina</taxon>
        <taxon>Sordariomycetes</taxon>
        <taxon>Hypocreomycetidae</taxon>
        <taxon>Hypocreales</taxon>
        <taxon>Nectriaceae</taxon>
        <taxon>Fusarium</taxon>
        <taxon>Fusarium burgessii species complex</taxon>
    </lineage>
</organism>
<dbReference type="PANTHER" id="PTHR47706:SF9">
    <property type="entry name" value="NMRA-LIKE DOMAIN-CONTAINING PROTEIN-RELATED"/>
    <property type="match status" value="1"/>
</dbReference>
<dbReference type="OrthoDB" id="419598at2759"/>
<dbReference type="SUPFAM" id="SSF51735">
    <property type="entry name" value="NAD(P)-binding Rossmann-fold domains"/>
    <property type="match status" value="1"/>
</dbReference>
<dbReference type="InterPro" id="IPR036291">
    <property type="entry name" value="NAD(P)-bd_dom_sf"/>
</dbReference>
<evidence type="ECO:0000259" key="4">
    <source>
        <dbReference type="Pfam" id="PF13460"/>
    </source>
</evidence>
<comment type="similarity">
    <text evidence="1">Belongs to the NmrA-type oxidoreductase family. Isoflavone reductase subfamily.</text>
</comment>
<dbReference type="Proteomes" id="UP000730481">
    <property type="component" value="Unassembled WGS sequence"/>
</dbReference>
<dbReference type="InterPro" id="IPR051609">
    <property type="entry name" value="NmrA/Isoflavone_reductase-like"/>
</dbReference>
<comment type="caution">
    <text evidence="5">The sequence shown here is derived from an EMBL/GenBank/DDBJ whole genome shotgun (WGS) entry which is preliminary data.</text>
</comment>
<feature type="domain" description="NAD(P)-binding" evidence="4">
    <location>
        <begin position="8"/>
        <end position="136"/>
    </location>
</feature>
<dbReference type="Gene3D" id="3.40.50.720">
    <property type="entry name" value="NAD(P)-binding Rossmann-like Domain"/>
    <property type="match status" value="1"/>
</dbReference>
<keyword evidence="6" id="KW-1185">Reference proteome</keyword>
<sequence>MTVVGIAGVTSKIAQCIIKALQAYPDVTIKGLCRSPAKLPPIALQKYNIQVHQGSFDDQDAAQVFARGCDIVICCYYGGDSVMTQGQKVLIDACLKEGVPRYVPSDFAVDYTKIPDGELFPKQSTKTIKRYLEGKNIRGVHILVGALTETFWSPLFRLYDSQDETIRYWGTGTEKWELTTYETAAAYTAALVVDKNACGIFRFRGDRKSILEIKADYDRIYQGNLRLQCLGSLEDLYRNFTTQFRQDASDTSTWGPGCFAYWCTNGIAYLGDDLDNLKYPGVTPVNLEEFLANHSRQDLPLADQQIGF</sequence>
<evidence type="ECO:0000313" key="5">
    <source>
        <dbReference type="EMBL" id="KAF4333257.1"/>
    </source>
</evidence>
<keyword evidence="3" id="KW-0560">Oxidoreductase</keyword>
<dbReference type="Pfam" id="PF13460">
    <property type="entry name" value="NAD_binding_10"/>
    <property type="match status" value="1"/>
</dbReference>
<dbReference type="AlphaFoldDB" id="A0A9P5A6T7"/>
<keyword evidence="2" id="KW-0521">NADP</keyword>
<proteinExistence type="inferred from homology"/>
<accession>A0A9P5A6T7</accession>
<dbReference type="GO" id="GO:0016491">
    <property type="term" value="F:oxidoreductase activity"/>
    <property type="evidence" value="ECO:0007669"/>
    <property type="project" value="UniProtKB-KW"/>
</dbReference>
<name>A0A9P5A6T7_9HYPO</name>
<protein>
    <recommendedName>
        <fullName evidence="4">NAD(P)-binding domain-containing protein</fullName>
    </recommendedName>
</protein>
<evidence type="ECO:0000256" key="2">
    <source>
        <dbReference type="ARBA" id="ARBA00022857"/>
    </source>
</evidence>
<dbReference type="PANTHER" id="PTHR47706">
    <property type="entry name" value="NMRA-LIKE FAMILY PROTEIN"/>
    <property type="match status" value="1"/>
</dbReference>
<evidence type="ECO:0000313" key="6">
    <source>
        <dbReference type="Proteomes" id="UP000730481"/>
    </source>
</evidence>
<reference evidence="5" key="2">
    <citation type="submission" date="2020-02" db="EMBL/GenBank/DDBJ databases">
        <title>Identification and distribution of gene clusters putatively required for synthesis of sphingolipid metabolism inhibitors in phylogenetically diverse species of the filamentous fungus Fusarium.</title>
        <authorList>
            <person name="Kim H.-S."/>
            <person name="Busman M."/>
            <person name="Brown D.W."/>
            <person name="Divon H."/>
            <person name="Uhlig S."/>
            <person name="Proctor R.H."/>
        </authorList>
    </citation>
    <scope>NUCLEOTIDE SEQUENCE</scope>
    <source>
        <strain evidence="5">NRRL 25174</strain>
    </source>
</reference>